<proteinExistence type="inferred from homology"/>
<keyword evidence="5" id="KW-0963">Cytoplasm</keyword>
<dbReference type="Gene3D" id="3.40.50.300">
    <property type="entry name" value="P-loop containing nucleotide triphosphate hydrolases"/>
    <property type="match status" value="1"/>
</dbReference>
<dbReference type="PROSITE" id="PS50188">
    <property type="entry name" value="B302_SPRY"/>
    <property type="match status" value="1"/>
</dbReference>
<reference evidence="21" key="3">
    <citation type="submission" date="2025-09" db="UniProtKB">
        <authorList>
            <consortium name="Ensembl"/>
        </authorList>
    </citation>
    <scope>IDENTIFICATION</scope>
</reference>
<dbReference type="Pfam" id="PF17779">
    <property type="entry name" value="WHD_NOD2"/>
    <property type="match status" value="1"/>
</dbReference>
<evidence type="ECO:0000256" key="2">
    <source>
        <dbReference type="ARBA" id="ARBA00004193"/>
    </source>
</evidence>
<name>A0AAZ1X4H9_OREAU</name>
<evidence type="ECO:0000256" key="16">
    <source>
        <dbReference type="ARBA" id="ARBA00038296"/>
    </source>
</evidence>
<evidence type="ECO:0000256" key="1">
    <source>
        <dbReference type="ARBA" id="ARBA00004187"/>
    </source>
</evidence>
<evidence type="ECO:0000256" key="4">
    <source>
        <dbReference type="ARBA" id="ARBA00022475"/>
    </source>
</evidence>
<dbReference type="PRINTS" id="PR01407">
    <property type="entry name" value="BUTYPHLNCDUF"/>
</dbReference>
<reference evidence="22" key="1">
    <citation type="submission" date="2020-03" db="EMBL/GenBank/DDBJ databases">
        <title>Evolution of repeat sequences and sex chromosomes of tilapia species revealed by chromosome-level genomes.</title>
        <authorList>
            <person name="Xu L."/>
            <person name="Tao W."/>
            <person name="Wang D."/>
            <person name="Zhou Q."/>
        </authorList>
    </citation>
    <scope>NUCLEOTIDE SEQUENCE [LARGE SCALE GENOMIC DNA]</scope>
    <source>
        <strain evidence="22">Israel</strain>
    </source>
</reference>
<dbReference type="InterPro" id="IPR013320">
    <property type="entry name" value="ConA-like_dom_sf"/>
</dbReference>
<dbReference type="SUPFAM" id="SSF52540">
    <property type="entry name" value="P-loop containing nucleoside triphosphate hydrolases"/>
    <property type="match status" value="1"/>
</dbReference>
<dbReference type="InterPro" id="IPR006574">
    <property type="entry name" value="PRY"/>
</dbReference>
<evidence type="ECO:0000256" key="7">
    <source>
        <dbReference type="ARBA" id="ARBA00022614"/>
    </source>
</evidence>
<dbReference type="Pfam" id="PF00622">
    <property type="entry name" value="SPRY"/>
    <property type="match status" value="1"/>
</dbReference>
<protein>
    <submittedName>
        <fullName evidence="21">Uncharacterized protein</fullName>
    </submittedName>
</protein>
<feature type="region of interest" description="Disordered" evidence="17">
    <location>
        <begin position="1"/>
        <end position="42"/>
    </location>
</feature>
<feature type="domain" description="B30.2/SPRY" evidence="18">
    <location>
        <begin position="1090"/>
        <end position="1281"/>
    </location>
</feature>
<dbReference type="Pfam" id="PF00619">
    <property type="entry name" value="CARD"/>
    <property type="match status" value="1"/>
</dbReference>
<dbReference type="GO" id="GO:0045087">
    <property type="term" value="P:innate immune response"/>
    <property type="evidence" value="ECO:0007669"/>
    <property type="project" value="UniProtKB-KW"/>
</dbReference>
<dbReference type="InterPro" id="IPR032675">
    <property type="entry name" value="LRR_dom_sf"/>
</dbReference>
<keyword evidence="12" id="KW-0391">Immunity</keyword>
<evidence type="ECO:0000259" key="18">
    <source>
        <dbReference type="PROSITE" id="PS50188"/>
    </source>
</evidence>
<dbReference type="SMART" id="SM00368">
    <property type="entry name" value="LRR_RI"/>
    <property type="match status" value="6"/>
</dbReference>
<dbReference type="InterPro" id="IPR027417">
    <property type="entry name" value="P-loop_NTPase"/>
</dbReference>
<dbReference type="Gene3D" id="3.80.10.10">
    <property type="entry name" value="Ribonuclease Inhibitor"/>
    <property type="match status" value="1"/>
</dbReference>
<keyword evidence="8" id="KW-0677">Repeat</keyword>
<dbReference type="InterPro" id="IPR001870">
    <property type="entry name" value="B30.2/SPRY"/>
</dbReference>
<reference evidence="21" key="2">
    <citation type="submission" date="2025-08" db="UniProtKB">
        <authorList>
            <consortium name="Ensembl"/>
        </authorList>
    </citation>
    <scope>IDENTIFICATION</scope>
</reference>
<gene>
    <name evidence="21" type="primary">LOC116311399</name>
</gene>
<comment type="subcellular location">
    <subcellularLocation>
        <location evidence="1">Basolateral cell membrane</location>
    </subcellularLocation>
    <subcellularLocation>
        <location evidence="2">Cell membrane</location>
        <topology evidence="2">Lipid-anchor</topology>
    </subcellularLocation>
    <subcellularLocation>
        <location evidence="3">Cytoplasm</location>
    </subcellularLocation>
</comment>
<evidence type="ECO:0000313" key="22">
    <source>
        <dbReference type="Proteomes" id="UP000472276"/>
    </source>
</evidence>
<keyword evidence="13" id="KW-0472">Membrane</keyword>
<dbReference type="InterPro" id="IPR043136">
    <property type="entry name" value="B30.2/SPRY_sf"/>
</dbReference>
<evidence type="ECO:0000256" key="14">
    <source>
        <dbReference type="ARBA" id="ARBA00023139"/>
    </source>
</evidence>
<dbReference type="InterPro" id="IPR003879">
    <property type="entry name" value="Butyrophylin_SPRY"/>
</dbReference>
<comment type="similarity">
    <text evidence="16">Belongs to the NOD1-NOD2 family.</text>
</comment>
<sequence>MGSQCSTHKRGQRQNNKSDQKKEVVCSTEESGANSSLLRRPSLQGLGTALKEAGDHLSRHAEETFGKNNCSEKSSAHDCAEVNTLSPCSSKKNEADWVDSNRSKLIQSVTLVMPIADEMRQQSMIHEETYNKIAAAATSQDKMRELYKALTTQEVKSAFYRSLQEIQPETCETEDVIKEVIKKNKEYLRQKCQWQREGTEKSSIEEKSLDKIYTELHVIKGESEHVNEQHEIWEIEDKARNQTVEGTKINCNDIFKLEQDYKEVKAIRTVMTKGIAGIGKTVSVKKFILDWTDGKANQDLDFIFMFPFRELNLVQDDQISFENLVKTFHPELKTIAVVRALAERKVLFIFDGLDESQLQLKFKETTILDDATKVSSVDTLVTNLIRKHLLPSALVWITSRPGAVQRIPIKYVDQWTEVRGFDDPQKIEYFRKRVEDEAVAEKIIEHITMSRSLYIMCHIPIFCWIAVRVFEYLMCKMGNTKDENPKIPTTLTGMYTHFLLIQMTIANEKYGDQEEPDTAELFKSNEEFILKLGRLAFEQLEKGRIIFTAEDLKKYDIDITKAGVYCGLCTAIFKEESVFFTKKLYCFVHLTVQEYFAALFVYHSFANKKIDSESLKDFMLKGSDEKLKSILETVPVDLPLNELIETAIANSTSRTTGELDMFLRFLIGLSLESTQDLLQGLIQQTEEHSANIEEIQSSLLEIDLLDCSAERCLNLVHCLTELKDSSLHDSVRKYLKPNCFPESPLSPVECSALADLILMSNTPLDEFNLKKYRPSGKGIFRLLPAVRNCRKARISGVHLSVWKYKTIVSALRMPRSVLTELHLVNNTFVSISYEGEGEGEGAEILIDGLRNCQCKLKTLSLSGRGLSETQCENLASAIKSIIPNLKELELSDNILRDSLFAVLFTGLGCTNLENLRLNRNSRIAEICEKLVTAFTSSTCYLKELELSYTDLKDSEVESLSDGLKNTNCRLEALSLSHNKLTKKGCETLASALSFRDSHLKDLDLSYNDLQDSGVTALCNALTKPHDGLKTLRLSFCKVTRRGGSSLVSALDSNYCSLKDLDLSFNNLSEEVVKLLNEKKRDTSCSLENVNLDHNEECWVDLKLLRQYACDLTLDPNTAGVNIILTKENKMAECVQEKQPYPDHPDRFALDQVLCEEGLTGRHYWEVECLRADVGVAYKSIDRVGDCSSEFSFGQNEKSWCWMNDGVFSHNNTCVTFVESTSLSTIGMYLDWPAGVLSFFEVSADTVTHLYTVHTTFTEPLHPGFYLQQLGSIYLCKQRKGENFR</sequence>
<evidence type="ECO:0000256" key="6">
    <source>
        <dbReference type="ARBA" id="ARBA00022588"/>
    </source>
</evidence>
<dbReference type="GeneID" id="116311399"/>
<dbReference type="CDD" id="cd16040">
    <property type="entry name" value="SPRY_PRY_SNTX"/>
    <property type="match status" value="1"/>
</dbReference>
<dbReference type="SUPFAM" id="SSF52047">
    <property type="entry name" value="RNI-like"/>
    <property type="match status" value="1"/>
</dbReference>
<dbReference type="Pfam" id="PF13765">
    <property type="entry name" value="PRY"/>
    <property type="match status" value="1"/>
</dbReference>
<dbReference type="PROSITE" id="PS50837">
    <property type="entry name" value="NACHT"/>
    <property type="match status" value="1"/>
</dbReference>
<organism evidence="21 22">
    <name type="scientific">Oreochromis aureus</name>
    <name type="common">Israeli tilapia</name>
    <name type="synonym">Chromis aureus</name>
    <dbReference type="NCBI Taxonomy" id="47969"/>
    <lineage>
        <taxon>Eukaryota</taxon>
        <taxon>Metazoa</taxon>
        <taxon>Chordata</taxon>
        <taxon>Craniata</taxon>
        <taxon>Vertebrata</taxon>
        <taxon>Euteleostomi</taxon>
        <taxon>Actinopterygii</taxon>
        <taxon>Neopterygii</taxon>
        <taxon>Teleostei</taxon>
        <taxon>Neoteleostei</taxon>
        <taxon>Acanthomorphata</taxon>
        <taxon>Ovalentaria</taxon>
        <taxon>Cichlomorphae</taxon>
        <taxon>Cichliformes</taxon>
        <taxon>Cichlidae</taxon>
        <taxon>African cichlids</taxon>
        <taxon>Pseudocrenilabrinae</taxon>
        <taxon>Oreochromini</taxon>
        <taxon>Oreochromis</taxon>
    </lineage>
</organism>
<evidence type="ECO:0000256" key="13">
    <source>
        <dbReference type="ARBA" id="ARBA00023136"/>
    </source>
</evidence>
<evidence type="ECO:0000313" key="21">
    <source>
        <dbReference type="Ensembl" id="ENSOABP00000062597.1"/>
    </source>
</evidence>
<dbReference type="InterPro" id="IPR011029">
    <property type="entry name" value="DEATH-like_dom_sf"/>
</dbReference>
<dbReference type="FunFam" id="3.40.50.300:FF:000210">
    <property type="entry name" value="Si:dkey-16p6.1"/>
    <property type="match status" value="1"/>
</dbReference>
<keyword evidence="4" id="KW-1003">Cell membrane</keyword>
<evidence type="ECO:0000256" key="17">
    <source>
        <dbReference type="SAM" id="MobiDB-lite"/>
    </source>
</evidence>
<dbReference type="SMART" id="SM01288">
    <property type="entry name" value="FISNA"/>
    <property type="match status" value="1"/>
</dbReference>
<dbReference type="PANTHER" id="PTHR24106">
    <property type="entry name" value="NACHT, LRR AND CARD DOMAINS-CONTAINING"/>
    <property type="match status" value="1"/>
</dbReference>
<dbReference type="SUPFAM" id="SSF47986">
    <property type="entry name" value="DEATH domain"/>
    <property type="match status" value="1"/>
</dbReference>
<dbReference type="Pfam" id="PF13516">
    <property type="entry name" value="LRR_6"/>
    <property type="match status" value="2"/>
</dbReference>
<evidence type="ECO:0000256" key="8">
    <source>
        <dbReference type="ARBA" id="ARBA00022737"/>
    </source>
</evidence>
<dbReference type="Pfam" id="PF05729">
    <property type="entry name" value="NACHT"/>
    <property type="match status" value="1"/>
</dbReference>
<feature type="compositionally biased region" description="Polar residues" evidence="17">
    <location>
        <begin position="28"/>
        <end position="37"/>
    </location>
</feature>
<dbReference type="SMART" id="SM00589">
    <property type="entry name" value="PRY"/>
    <property type="match status" value="1"/>
</dbReference>
<feature type="domain" description="NACHT" evidence="20">
    <location>
        <begin position="268"/>
        <end position="403"/>
    </location>
</feature>
<dbReference type="SMART" id="SM00449">
    <property type="entry name" value="SPRY"/>
    <property type="match status" value="1"/>
</dbReference>
<dbReference type="InterPro" id="IPR001611">
    <property type="entry name" value="Leu-rich_rpt"/>
</dbReference>
<evidence type="ECO:0000256" key="5">
    <source>
        <dbReference type="ARBA" id="ARBA00022490"/>
    </source>
</evidence>
<keyword evidence="9" id="KW-0547">Nucleotide-binding</keyword>
<dbReference type="Pfam" id="PF14484">
    <property type="entry name" value="FISNA"/>
    <property type="match status" value="1"/>
</dbReference>
<dbReference type="GO" id="GO:0042981">
    <property type="term" value="P:regulation of apoptotic process"/>
    <property type="evidence" value="ECO:0007669"/>
    <property type="project" value="InterPro"/>
</dbReference>
<feature type="domain" description="CARD" evidence="19">
    <location>
        <begin position="90"/>
        <end position="153"/>
    </location>
</feature>
<dbReference type="Pfam" id="PF17776">
    <property type="entry name" value="NLRC4_HD2"/>
    <property type="match status" value="1"/>
</dbReference>
<dbReference type="Proteomes" id="UP000472276">
    <property type="component" value="Unassembled WGS sequence"/>
</dbReference>
<evidence type="ECO:0000256" key="3">
    <source>
        <dbReference type="ARBA" id="ARBA00004496"/>
    </source>
</evidence>
<dbReference type="InterPro" id="IPR029495">
    <property type="entry name" value="NACHT-assoc"/>
</dbReference>
<dbReference type="InterPro" id="IPR001315">
    <property type="entry name" value="CARD"/>
</dbReference>
<keyword evidence="6" id="KW-0399">Innate immunity</keyword>
<dbReference type="GO" id="GO:0016323">
    <property type="term" value="C:basolateral plasma membrane"/>
    <property type="evidence" value="ECO:0007669"/>
    <property type="project" value="UniProtKB-SubCell"/>
</dbReference>
<keyword evidence="15" id="KW-0449">Lipoprotein</keyword>
<dbReference type="InterPro" id="IPR051261">
    <property type="entry name" value="NLR"/>
</dbReference>
<evidence type="ECO:0000259" key="20">
    <source>
        <dbReference type="PROSITE" id="PS50837"/>
    </source>
</evidence>
<dbReference type="GO" id="GO:0005524">
    <property type="term" value="F:ATP binding"/>
    <property type="evidence" value="ECO:0007669"/>
    <property type="project" value="UniProtKB-KW"/>
</dbReference>
<evidence type="ECO:0000256" key="15">
    <source>
        <dbReference type="ARBA" id="ARBA00023288"/>
    </source>
</evidence>
<dbReference type="KEGG" id="oau:116311399"/>
<dbReference type="InterPro" id="IPR041075">
    <property type="entry name" value="NOD1/2_WH"/>
</dbReference>
<keyword evidence="14" id="KW-0564">Palmitate</keyword>
<dbReference type="RefSeq" id="XP_031584361.2">
    <property type="nucleotide sequence ID" value="XM_031728501.2"/>
</dbReference>
<dbReference type="Gene3D" id="1.10.533.10">
    <property type="entry name" value="Death Domain, Fas"/>
    <property type="match status" value="1"/>
</dbReference>
<keyword evidence="22" id="KW-1185">Reference proteome</keyword>
<dbReference type="InterPro" id="IPR003877">
    <property type="entry name" value="SPRY_dom"/>
</dbReference>
<accession>A0AAZ1X4H9</accession>
<evidence type="ECO:0000256" key="12">
    <source>
        <dbReference type="ARBA" id="ARBA00022859"/>
    </source>
</evidence>
<dbReference type="Ensembl" id="ENSOABT00000070474.1">
    <property type="protein sequence ID" value="ENSOABP00000062597.1"/>
    <property type="gene ID" value="ENSOABG00000031670.1"/>
</dbReference>
<evidence type="ECO:0000256" key="10">
    <source>
        <dbReference type="ARBA" id="ARBA00022840"/>
    </source>
</evidence>
<evidence type="ECO:0000256" key="9">
    <source>
        <dbReference type="ARBA" id="ARBA00022741"/>
    </source>
</evidence>
<evidence type="ECO:0000259" key="19">
    <source>
        <dbReference type="PROSITE" id="PS50209"/>
    </source>
</evidence>
<evidence type="ECO:0000256" key="11">
    <source>
        <dbReference type="ARBA" id="ARBA00022843"/>
    </source>
</evidence>
<keyword evidence="10" id="KW-0067">ATP-binding</keyword>
<dbReference type="Gene3D" id="2.60.120.920">
    <property type="match status" value="1"/>
</dbReference>
<dbReference type="PROSITE" id="PS50209">
    <property type="entry name" value="CARD"/>
    <property type="match status" value="1"/>
</dbReference>
<keyword evidence="7" id="KW-0433">Leucine-rich repeat</keyword>
<keyword evidence="11" id="KW-0832">Ubl conjugation</keyword>
<dbReference type="GO" id="GO:0005737">
    <property type="term" value="C:cytoplasm"/>
    <property type="evidence" value="ECO:0007669"/>
    <property type="project" value="UniProtKB-SubCell"/>
</dbReference>
<dbReference type="InterPro" id="IPR007111">
    <property type="entry name" value="NACHT_NTPase"/>
</dbReference>
<dbReference type="SUPFAM" id="SSF49899">
    <property type="entry name" value="Concanavalin A-like lectins/glucanases"/>
    <property type="match status" value="1"/>
</dbReference>
<dbReference type="InterPro" id="IPR041267">
    <property type="entry name" value="NLRP_HD2"/>
</dbReference>